<gene>
    <name evidence="2" type="ORF">F511_43764</name>
</gene>
<feature type="compositionally biased region" description="Polar residues" evidence="1">
    <location>
        <begin position="64"/>
        <end position="73"/>
    </location>
</feature>
<dbReference type="EMBL" id="KV007605">
    <property type="protein sequence ID" value="KZV31237.1"/>
    <property type="molecule type" value="Genomic_DNA"/>
</dbReference>
<evidence type="ECO:0000313" key="2">
    <source>
        <dbReference type="EMBL" id="KZV31237.1"/>
    </source>
</evidence>
<accession>A0A2Z7BB46</accession>
<organism evidence="2 3">
    <name type="scientific">Dorcoceras hygrometricum</name>
    <dbReference type="NCBI Taxonomy" id="472368"/>
    <lineage>
        <taxon>Eukaryota</taxon>
        <taxon>Viridiplantae</taxon>
        <taxon>Streptophyta</taxon>
        <taxon>Embryophyta</taxon>
        <taxon>Tracheophyta</taxon>
        <taxon>Spermatophyta</taxon>
        <taxon>Magnoliopsida</taxon>
        <taxon>eudicotyledons</taxon>
        <taxon>Gunneridae</taxon>
        <taxon>Pentapetalae</taxon>
        <taxon>asterids</taxon>
        <taxon>lamiids</taxon>
        <taxon>Lamiales</taxon>
        <taxon>Gesneriaceae</taxon>
        <taxon>Didymocarpoideae</taxon>
        <taxon>Trichosporeae</taxon>
        <taxon>Loxocarpinae</taxon>
        <taxon>Dorcoceras</taxon>
    </lineage>
</organism>
<sequence length="73" mass="7973">MPEPFRLDHPQVQMVLTDQPWSKPWANQDGRRDHLLVFTFVLPSPATNAGALPAGPPPGPDGSNRPTMVQTMG</sequence>
<evidence type="ECO:0000256" key="1">
    <source>
        <dbReference type="SAM" id="MobiDB-lite"/>
    </source>
</evidence>
<evidence type="ECO:0000313" key="3">
    <source>
        <dbReference type="Proteomes" id="UP000250235"/>
    </source>
</evidence>
<name>A0A2Z7BB46_9LAMI</name>
<protein>
    <submittedName>
        <fullName evidence="2">Uncharacterized protein</fullName>
    </submittedName>
</protein>
<feature type="region of interest" description="Disordered" evidence="1">
    <location>
        <begin position="46"/>
        <end position="73"/>
    </location>
</feature>
<proteinExistence type="predicted"/>
<dbReference type="Proteomes" id="UP000250235">
    <property type="component" value="Unassembled WGS sequence"/>
</dbReference>
<dbReference type="AlphaFoldDB" id="A0A2Z7BB46"/>
<reference evidence="2 3" key="1">
    <citation type="journal article" date="2015" name="Proc. Natl. Acad. Sci. U.S.A.">
        <title>The resurrection genome of Boea hygrometrica: A blueprint for survival of dehydration.</title>
        <authorList>
            <person name="Xiao L."/>
            <person name="Yang G."/>
            <person name="Zhang L."/>
            <person name="Yang X."/>
            <person name="Zhao S."/>
            <person name="Ji Z."/>
            <person name="Zhou Q."/>
            <person name="Hu M."/>
            <person name="Wang Y."/>
            <person name="Chen M."/>
            <person name="Xu Y."/>
            <person name="Jin H."/>
            <person name="Xiao X."/>
            <person name="Hu G."/>
            <person name="Bao F."/>
            <person name="Hu Y."/>
            <person name="Wan P."/>
            <person name="Li L."/>
            <person name="Deng X."/>
            <person name="Kuang T."/>
            <person name="Xiang C."/>
            <person name="Zhu J.K."/>
            <person name="Oliver M.J."/>
            <person name="He Y."/>
        </authorList>
    </citation>
    <scope>NUCLEOTIDE SEQUENCE [LARGE SCALE GENOMIC DNA]</scope>
    <source>
        <strain evidence="3">cv. XS01</strain>
    </source>
</reference>
<keyword evidence="3" id="KW-1185">Reference proteome</keyword>